<dbReference type="SUPFAM" id="SSF55048">
    <property type="entry name" value="Probable ACP-binding domain of malonyl-CoA ACP transacylase"/>
    <property type="match status" value="1"/>
</dbReference>
<dbReference type="GO" id="GO:0004312">
    <property type="term" value="F:fatty acid synthase activity"/>
    <property type="evidence" value="ECO:0007669"/>
    <property type="project" value="TreeGrafter"/>
</dbReference>
<dbReference type="InterPro" id="IPR029063">
    <property type="entry name" value="SAM-dependent_MTases_sf"/>
</dbReference>
<keyword evidence="1" id="KW-0596">Phosphopantetheine</keyword>
<dbReference type="SUPFAM" id="SSF47336">
    <property type="entry name" value="ACP-like"/>
    <property type="match status" value="1"/>
</dbReference>
<dbReference type="CDD" id="cd00833">
    <property type="entry name" value="PKS"/>
    <property type="match status" value="1"/>
</dbReference>
<name>A0A4R7C6M8_9HYPH</name>
<evidence type="ECO:0000256" key="3">
    <source>
        <dbReference type="ARBA" id="ARBA00022679"/>
    </source>
</evidence>
<dbReference type="InterPro" id="IPR016039">
    <property type="entry name" value="Thiolase-like"/>
</dbReference>
<dbReference type="Gene3D" id="3.90.180.10">
    <property type="entry name" value="Medium-chain alcohol dehydrogenases, catalytic domain"/>
    <property type="match status" value="1"/>
</dbReference>
<keyword evidence="2" id="KW-0597">Phosphoprotein</keyword>
<dbReference type="InterPro" id="IPR016036">
    <property type="entry name" value="Malonyl_transacylase_ACP-bd"/>
</dbReference>
<dbReference type="Pfam" id="PF00550">
    <property type="entry name" value="PP-binding"/>
    <property type="match status" value="1"/>
</dbReference>
<dbReference type="SMART" id="SM00822">
    <property type="entry name" value="PKS_KR"/>
    <property type="match status" value="1"/>
</dbReference>
<dbReference type="CDD" id="cd02440">
    <property type="entry name" value="AdoMet_MTases"/>
    <property type="match status" value="1"/>
</dbReference>
<dbReference type="InterPro" id="IPR013968">
    <property type="entry name" value="PKS_KR"/>
</dbReference>
<dbReference type="Pfam" id="PF21089">
    <property type="entry name" value="PKS_DH_N"/>
    <property type="match status" value="1"/>
</dbReference>
<dbReference type="InterPro" id="IPR001227">
    <property type="entry name" value="Ac_transferase_dom_sf"/>
</dbReference>
<dbReference type="GO" id="GO:0016491">
    <property type="term" value="F:oxidoreductase activity"/>
    <property type="evidence" value="ECO:0007669"/>
    <property type="project" value="InterPro"/>
</dbReference>
<feature type="domain" description="Carrier" evidence="7">
    <location>
        <begin position="2348"/>
        <end position="2425"/>
    </location>
</feature>
<keyword evidence="3 10" id="KW-0808">Transferase</keyword>
<feature type="region of interest" description="C-terminal hotdog fold" evidence="6">
    <location>
        <begin position="1030"/>
        <end position="1174"/>
    </location>
</feature>
<dbReference type="InterPro" id="IPR049900">
    <property type="entry name" value="PKS_mFAS_DH"/>
</dbReference>
<feature type="active site" description="Proton acceptor; for dehydratase activity" evidence="6">
    <location>
        <position position="931"/>
    </location>
</feature>
<dbReference type="Pfam" id="PF16197">
    <property type="entry name" value="KAsynt_C_assoc"/>
    <property type="match status" value="1"/>
</dbReference>
<dbReference type="InterPro" id="IPR014030">
    <property type="entry name" value="Ketoacyl_synth_N"/>
</dbReference>
<dbReference type="InterPro" id="IPR014031">
    <property type="entry name" value="Ketoacyl_synth_C"/>
</dbReference>
<evidence type="ECO:0000256" key="6">
    <source>
        <dbReference type="PROSITE-ProRule" id="PRU01363"/>
    </source>
</evidence>
<dbReference type="InterPro" id="IPR020843">
    <property type="entry name" value="ER"/>
</dbReference>
<dbReference type="InterPro" id="IPR049552">
    <property type="entry name" value="PKS_DH_N"/>
</dbReference>
<dbReference type="Pfam" id="PF02801">
    <property type="entry name" value="Ketoacyl-synt_C"/>
    <property type="match status" value="1"/>
</dbReference>
<evidence type="ECO:0000256" key="5">
    <source>
        <dbReference type="ARBA" id="ARBA00023315"/>
    </source>
</evidence>
<protein>
    <submittedName>
        <fullName evidence="10">Acyl transferase domain-containing protein</fullName>
    </submittedName>
</protein>
<dbReference type="FunFam" id="3.40.50.720:FF:000209">
    <property type="entry name" value="Polyketide synthase Pks12"/>
    <property type="match status" value="1"/>
</dbReference>
<keyword evidence="11" id="KW-1185">Reference proteome</keyword>
<accession>A0A4R7C6M8</accession>
<dbReference type="InterPro" id="IPR013154">
    <property type="entry name" value="ADH-like_N"/>
</dbReference>
<dbReference type="SMART" id="SM00823">
    <property type="entry name" value="PKS_PP"/>
    <property type="match status" value="1"/>
</dbReference>
<dbReference type="SUPFAM" id="SSF53901">
    <property type="entry name" value="Thiolase-like"/>
    <property type="match status" value="1"/>
</dbReference>
<keyword evidence="5" id="KW-0012">Acyltransferase</keyword>
<feature type="active site" description="Proton donor; for dehydratase activity" evidence="6">
    <location>
        <position position="1089"/>
    </location>
</feature>
<dbReference type="InterPro" id="IPR014043">
    <property type="entry name" value="Acyl_transferase_dom"/>
</dbReference>
<dbReference type="InterPro" id="IPR050091">
    <property type="entry name" value="PKS_NRPS_Biosynth_Enz"/>
</dbReference>
<dbReference type="SUPFAM" id="SSF51735">
    <property type="entry name" value="NAD(P)-binding Rossmann-fold domains"/>
    <property type="match status" value="2"/>
</dbReference>
<dbReference type="SUPFAM" id="SSF52151">
    <property type="entry name" value="FabD/lysophospholipase-like"/>
    <property type="match status" value="1"/>
</dbReference>
<dbReference type="Gene3D" id="3.40.366.10">
    <property type="entry name" value="Malonyl-Coenzyme A Acyl Carrier Protein, domain 2"/>
    <property type="match status" value="1"/>
</dbReference>
<dbReference type="InterPro" id="IPR009081">
    <property type="entry name" value="PP-bd_ACP"/>
</dbReference>
<dbReference type="Pfam" id="PF08659">
    <property type="entry name" value="KR"/>
    <property type="match status" value="1"/>
</dbReference>
<evidence type="ECO:0000259" key="9">
    <source>
        <dbReference type="PROSITE" id="PS52019"/>
    </source>
</evidence>
<dbReference type="Gene3D" id="3.10.129.110">
    <property type="entry name" value="Polyketide synthase dehydratase"/>
    <property type="match status" value="1"/>
</dbReference>
<proteinExistence type="predicted"/>
<dbReference type="Pfam" id="PF08240">
    <property type="entry name" value="ADH_N"/>
    <property type="match status" value="1"/>
</dbReference>
<dbReference type="Pfam" id="PF14765">
    <property type="entry name" value="PS-DH"/>
    <property type="match status" value="1"/>
</dbReference>
<dbReference type="InterPro" id="IPR016035">
    <property type="entry name" value="Acyl_Trfase/lysoPLipase"/>
</dbReference>
<feature type="domain" description="Ketosynthase family 3 (KS3)" evidence="8">
    <location>
        <begin position="11"/>
        <end position="433"/>
    </location>
</feature>
<organism evidence="10 11">
    <name type="scientific">Enterovirga rhinocerotis</name>
    <dbReference type="NCBI Taxonomy" id="1339210"/>
    <lineage>
        <taxon>Bacteria</taxon>
        <taxon>Pseudomonadati</taxon>
        <taxon>Pseudomonadota</taxon>
        <taxon>Alphaproteobacteria</taxon>
        <taxon>Hyphomicrobiales</taxon>
        <taxon>Methylobacteriaceae</taxon>
        <taxon>Enterovirga</taxon>
    </lineage>
</organism>
<evidence type="ECO:0000256" key="4">
    <source>
        <dbReference type="ARBA" id="ARBA00023268"/>
    </source>
</evidence>
<evidence type="ECO:0000256" key="1">
    <source>
        <dbReference type="ARBA" id="ARBA00022450"/>
    </source>
</evidence>
<dbReference type="GO" id="GO:0031177">
    <property type="term" value="F:phosphopantetheine binding"/>
    <property type="evidence" value="ECO:0007669"/>
    <property type="project" value="InterPro"/>
</dbReference>
<dbReference type="Gene3D" id="3.40.50.150">
    <property type="entry name" value="Vaccinia Virus protein VP39"/>
    <property type="match status" value="1"/>
</dbReference>
<dbReference type="Gene3D" id="1.10.1200.10">
    <property type="entry name" value="ACP-like"/>
    <property type="match status" value="1"/>
</dbReference>
<dbReference type="PROSITE" id="PS50075">
    <property type="entry name" value="CARRIER"/>
    <property type="match status" value="1"/>
</dbReference>
<gene>
    <name evidence="10" type="ORF">EV668_1180</name>
</gene>
<dbReference type="PANTHER" id="PTHR43775:SF37">
    <property type="entry name" value="SI:DKEY-61P9.11"/>
    <property type="match status" value="1"/>
</dbReference>
<dbReference type="InterPro" id="IPR032821">
    <property type="entry name" value="PKS_assoc"/>
</dbReference>
<evidence type="ECO:0000259" key="7">
    <source>
        <dbReference type="PROSITE" id="PS50075"/>
    </source>
</evidence>
<dbReference type="Pfam" id="PF00109">
    <property type="entry name" value="ketoacyl-synt"/>
    <property type="match status" value="1"/>
</dbReference>
<dbReference type="SMART" id="SM00827">
    <property type="entry name" value="PKS_AT"/>
    <property type="match status" value="1"/>
</dbReference>
<dbReference type="Pfam" id="PF13602">
    <property type="entry name" value="ADH_zinc_N_2"/>
    <property type="match status" value="1"/>
</dbReference>
<reference evidence="10 11" key="1">
    <citation type="submission" date="2019-03" db="EMBL/GenBank/DDBJ databases">
        <title>Genomic Encyclopedia of Type Strains, Phase IV (KMG-IV): sequencing the most valuable type-strain genomes for metagenomic binning, comparative biology and taxonomic classification.</title>
        <authorList>
            <person name="Goeker M."/>
        </authorList>
    </citation>
    <scope>NUCLEOTIDE SEQUENCE [LARGE SCALE GENOMIC DNA]</scope>
    <source>
        <strain evidence="10 11">DSM 25903</strain>
    </source>
</reference>
<keyword evidence="4" id="KW-0511">Multifunctional enzyme</keyword>
<dbReference type="SMART" id="SM00825">
    <property type="entry name" value="PKS_KS"/>
    <property type="match status" value="1"/>
</dbReference>
<comment type="caution">
    <text evidence="10">The sequence shown here is derived from an EMBL/GenBank/DDBJ whole genome shotgun (WGS) entry which is preliminary data.</text>
</comment>
<dbReference type="InterPro" id="IPR018201">
    <property type="entry name" value="Ketoacyl_synth_AS"/>
</dbReference>
<evidence type="ECO:0000259" key="8">
    <source>
        <dbReference type="PROSITE" id="PS52004"/>
    </source>
</evidence>
<dbReference type="Proteomes" id="UP000295122">
    <property type="component" value="Unassembled WGS sequence"/>
</dbReference>
<dbReference type="InterPro" id="IPR020806">
    <property type="entry name" value="PKS_PP-bd"/>
</dbReference>
<evidence type="ECO:0000313" key="11">
    <source>
        <dbReference type="Proteomes" id="UP000295122"/>
    </source>
</evidence>
<feature type="domain" description="PKS/mFAS DH" evidence="9">
    <location>
        <begin position="902"/>
        <end position="1174"/>
    </location>
</feature>
<evidence type="ECO:0000313" key="10">
    <source>
        <dbReference type="EMBL" id="TDR93911.1"/>
    </source>
</evidence>
<dbReference type="InterPro" id="IPR020841">
    <property type="entry name" value="PKS_Beta-ketoAc_synthase_dom"/>
</dbReference>
<dbReference type="SUPFAM" id="SSF50129">
    <property type="entry name" value="GroES-like"/>
    <property type="match status" value="1"/>
</dbReference>
<evidence type="ECO:0000256" key="2">
    <source>
        <dbReference type="ARBA" id="ARBA00022553"/>
    </source>
</evidence>
<sequence>MQGQMRKLGQPSDVVVVGRSCRLPGAASVEDLWANLLAGRCSIGRVPDDRWALAKHGHPRQREAGKSYVWSAGTIDDVWSFDPSVFGMSPREAEQTDPQQRILLELTWEALEDAGIRRSDIAGTNVGVFVGASSTEYQNIRNADIASVDGYTATGGALSIVSNRISHAFDLHGPSFTVDTACSSSLVALHQALSALRSGVIDTAIVGGVNVLLSPFGFILFSQASMLSPGGLCRTFDAKADGYVRAEGGVVLVLRSAAKAAADDNRVHSRIVASGVNSDGRTNGIALPSPYAQEQLLRDVYRRANIAPDDVAFIEAHGTGTRVGDPIEASVIGKVIGQGRSEKLLVGSIKSNIGHLEPGSGLAGVLKAMLALEHDRLPPSVNFDEPNPDIAFDELNLAVCTEPTAIPRNGAVRYAGVNSFGFGGTNAHVVLADPLPAKTKNGKAVRYQSDLFPLSAATDASLRDLARGYADTLATTGIDATSEAAAAAAHQRELLPERTVIQWDSPRDLVRKLQRFADKEADIPGITRGAVTEAKAPVAFVFSGNGGQWPGMGRGAYATSRRFRETFDEIDAIFDSDFGWSVTEALLAEDLEQRLRLTHIAQPLIFATQISVARALRAEGLEPAFTLGHSVGEIAAAAVSGALTLRESIAVIQARSTRQEIARDAGRMAVVAAQREQVEALCAEIGGLTLAAENAPRAFTVSGLTESVEELIRVTRQRRIAARQLDLDYPFHCWLIDDVRAPLIADLAPIEGRAPSIPMISTVTGDVVDGPLGPDYWWHNVRDPVLFATAAERAARLGARIFVEIGPRSILLSNLNEVLETTGLPCTTLGVLERHEKPEDSDPIRPAVLSAFTRGANIELDRLFGPKPSRTVTLPRYAWARREFRPVETTESQASILNTRWHALLGARGSVDTTEWSGLLDSTILPELADHRVGAQAILPGAAFVEIALEAAREWFGSDDAALLELDISQPLPIEADRSRELKTRFSPATSTLEILSRPRLARGGWTSHAAAHLTAGEPEAVEAGRPEIVETIGAEAIYQAAESVGLHYGPAFRLLRSVGRTVDDRLLVDLEPAETTDPRYGIDPARLDACFHGLFSLFARLGAAGRGMAYIPVRFGAIRLYRRGVPLAGALIEITKAGEGSILADFTLLDGEGLPIGRIADARFQAARIQRGSSLGEKALAAEWVPIDAGAIGRPGLAVTVEAILAAAATADEADDRRTDDQMLLDAWAVAAGLAILRRIAGSDHLGRDRLVALDEATASWATAILHALAGHGLAEEAEDGWRLAAKEGLPAADMVLRTLASDHPSRSAELLLASRLTAWTPDGTASGEAAPPAIAFVDGFELGGIAVRAAGDAIDRLLDATGLLSAATPGLRILQVGFSPLAFGLSLKAREAGARLTILDLDARRIERARLSLDGGHVAFADALDALPAGGFDLIVSAAGLHRPERAGALLPALRQALAPGGLLIAVEPEPSLFRDLVLGLGTDWFGTGAVSPLRNAAEWSDALSLAGFRDPSATALATEAEEATLLVAAAGEARDEPVAEPSRILIRPLVEQRAGRLSQRLAEALDGHDVEIGPGGRSSADEVPLPAGTITVACFDPEAARDNVRTLNDAILALLKTAELCPRNKGELWVVASAGEAAGQAADPVASGLLAFARTLANEMPAITIRRIEVSRACAPEIAAATLAALLLTPQTESDIEIGPDGTRCLRFIPLAMREPKGARTTTSLKLERGSAGGLSGLAWAPAEASAPKAGEVEIEVEATGLNFRDVMWAMSLLPDDILEDGFAGPTLGLECAGRIRRVGPGATRFQPGDRVLAFAPSAFSSSVCVPEGVVMPVPADWTTEAGAGVPVAFLTAYYGLVTLGRLKAGDWVLIHGAAGGVGLAAIQIAQWRGATVVATAGSREKRDLLRALGVEHVLNSRSTAFADDIRRIRRQGVEVVLNSLSGEAMERSIATLKPFGRFIELGKRDYVANTRIGLRPFKRNLSYFGVDVDQLLSDRDQASGIFAEIMALFEAGEFRPLPYRVFGEGETTEAFRLMQQSGHVGKILVRPPQRPMPVVENRPFAFDPDRTHLITGGFGGFGLEAARWLVDRGVRHLALLGRSGAASEDAAALVAELEARGVSLRAIRCDIGNERSVRRALDEIAAEMPPLAGILHAAMVLEDGLAANLTAEQLDRVLPPKVAGADHLDRLTSGMALDYLVFFSSITTFIGNPGQGAYVAANAYLEGLARRRREKGLPGLALAWGAISDVGVLARKKGLAEALAKRVGVIGMPAREALDLMAQALSADPATSPAVMAVGSLDWNAARRLPALASPTFASLMREGGTAETGERKSIDLRALLASEPEEAVRKRVAETIVEEIAAVLRVPRQDIAMTKRLGELGLDSLMAFELASALQDRLGLDDPPTGSVAAMTTLGLADQIIAIVSAGQADDAARAVQSVNDRHAGLAYDQDGAATVAEVLATRSKDVKGLTH</sequence>
<dbReference type="PROSITE" id="PS00606">
    <property type="entry name" value="KS3_1"/>
    <property type="match status" value="1"/>
</dbReference>
<dbReference type="InterPro" id="IPR020807">
    <property type="entry name" value="PKS_DH"/>
</dbReference>
<dbReference type="SMART" id="SM00829">
    <property type="entry name" value="PKS_ER"/>
    <property type="match status" value="1"/>
</dbReference>
<dbReference type="PANTHER" id="PTHR43775">
    <property type="entry name" value="FATTY ACID SYNTHASE"/>
    <property type="match status" value="1"/>
</dbReference>
<dbReference type="PROSITE" id="PS52004">
    <property type="entry name" value="KS3_2"/>
    <property type="match status" value="1"/>
</dbReference>
<dbReference type="Pfam" id="PF00698">
    <property type="entry name" value="Acyl_transf_1"/>
    <property type="match status" value="1"/>
</dbReference>
<dbReference type="SUPFAM" id="SSF53335">
    <property type="entry name" value="S-adenosyl-L-methionine-dependent methyltransferases"/>
    <property type="match status" value="1"/>
</dbReference>
<dbReference type="SMART" id="SM00826">
    <property type="entry name" value="PKS_DH"/>
    <property type="match status" value="1"/>
</dbReference>
<dbReference type="InterPro" id="IPR042104">
    <property type="entry name" value="PKS_dehydratase_sf"/>
</dbReference>
<dbReference type="GO" id="GO:0006633">
    <property type="term" value="P:fatty acid biosynthetic process"/>
    <property type="evidence" value="ECO:0007669"/>
    <property type="project" value="InterPro"/>
</dbReference>
<dbReference type="InterPro" id="IPR011032">
    <property type="entry name" value="GroES-like_sf"/>
</dbReference>
<dbReference type="EMBL" id="SNZR01000011">
    <property type="protein sequence ID" value="TDR93911.1"/>
    <property type="molecule type" value="Genomic_DNA"/>
</dbReference>
<dbReference type="Gene3D" id="3.40.47.10">
    <property type="match status" value="1"/>
</dbReference>
<feature type="region of interest" description="N-terminal hotdog fold" evidence="6">
    <location>
        <begin position="902"/>
        <end position="1021"/>
    </location>
</feature>
<dbReference type="InterPro" id="IPR049551">
    <property type="entry name" value="PKS_DH_C"/>
</dbReference>
<dbReference type="InterPro" id="IPR036291">
    <property type="entry name" value="NAD(P)-bd_dom_sf"/>
</dbReference>
<dbReference type="GO" id="GO:0004315">
    <property type="term" value="F:3-oxoacyl-[acyl-carrier-protein] synthase activity"/>
    <property type="evidence" value="ECO:0007669"/>
    <property type="project" value="InterPro"/>
</dbReference>
<dbReference type="Gene3D" id="3.30.70.3290">
    <property type="match status" value="1"/>
</dbReference>
<dbReference type="Gene3D" id="3.40.50.720">
    <property type="entry name" value="NAD(P)-binding Rossmann-like Domain"/>
    <property type="match status" value="3"/>
</dbReference>
<dbReference type="InterPro" id="IPR036736">
    <property type="entry name" value="ACP-like_sf"/>
</dbReference>
<dbReference type="CDD" id="cd05195">
    <property type="entry name" value="enoyl_red"/>
    <property type="match status" value="1"/>
</dbReference>
<dbReference type="InterPro" id="IPR057326">
    <property type="entry name" value="KR_dom"/>
</dbReference>
<dbReference type="PROSITE" id="PS52019">
    <property type="entry name" value="PKS_MFAS_DH"/>
    <property type="match status" value="1"/>
</dbReference>